<dbReference type="RefSeq" id="WP_210208975.1">
    <property type="nucleotide sequence ID" value="NZ_QNRK01000023.1"/>
</dbReference>
<dbReference type="InterPro" id="IPR038573">
    <property type="entry name" value="BrnT_sf"/>
</dbReference>
<dbReference type="EMBL" id="QNRK01000023">
    <property type="protein sequence ID" value="RBP09122.1"/>
    <property type="molecule type" value="Genomic_DNA"/>
</dbReference>
<sequence>MTTWDESKRLANLAKHAVDFHDLEGLAWDEALTFEDRRKDYGERRNSQAGSEQRRHRERSEAIQGRWAAVAPSDRPAALRCEQKTERFFPQEASGGMGCFVASLLAMTGLGVTERRLIAMAPLGARLHVVVYVERAGERRVISARKANSREVALYENETRSSDG</sequence>
<organism evidence="2 3">
    <name type="scientific">Roseiarcus fermentans</name>
    <dbReference type="NCBI Taxonomy" id="1473586"/>
    <lineage>
        <taxon>Bacteria</taxon>
        <taxon>Pseudomonadati</taxon>
        <taxon>Pseudomonadota</taxon>
        <taxon>Alphaproteobacteria</taxon>
        <taxon>Hyphomicrobiales</taxon>
        <taxon>Roseiarcaceae</taxon>
        <taxon>Roseiarcus</taxon>
    </lineage>
</organism>
<evidence type="ECO:0000313" key="3">
    <source>
        <dbReference type="Proteomes" id="UP000253529"/>
    </source>
</evidence>
<dbReference type="Proteomes" id="UP000253529">
    <property type="component" value="Unassembled WGS sequence"/>
</dbReference>
<accession>A0A366F388</accession>
<protein>
    <submittedName>
        <fullName evidence="2">Ribonuclease toxin BrnT of type II toxin-antitoxin system</fullName>
    </submittedName>
</protein>
<feature type="region of interest" description="Disordered" evidence="1">
    <location>
        <begin position="42"/>
        <end position="62"/>
    </location>
</feature>
<evidence type="ECO:0000256" key="1">
    <source>
        <dbReference type="SAM" id="MobiDB-lite"/>
    </source>
</evidence>
<keyword evidence="3" id="KW-1185">Reference proteome</keyword>
<gene>
    <name evidence="2" type="ORF">DFR50_12394</name>
</gene>
<comment type="caution">
    <text evidence="2">The sequence shown here is derived from an EMBL/GenBank/DDBJ whole genome shotgun (WGS) entry which is preliminary data.</text>
</comment>
<proteinExistence type="predicted"/>
<feature type="compositionally biased region" description="Basic and acidic residues" evidence="1">
    <location>
        <begin position="42"/>
        <end position="61"/>
    </location>
</feature>
<dbReference type="InterPro" id="IPR007460">
    <property type="entry name" value="BrnT_toxin"/>
</dbReference>
<dbReference type="AlphaFoldDB" id="A0A366F388"/>
<dbReference type="Gene3D" id="3.10.450.530">
    <property type="entry name" value="Ribonuclease toxin, BrnT, of type II toxin-antitoxin system"/>
    <property type="match status" value="1"/>
</dbReference>
<reference evidence="2 3" key="1">
    <citation type="submission" date="2018-06" db="EMBL/GenBank/DDBJ databases">
        <title>Genomic Encyclopedia of Type Strains, Phase IV (KMG-IV): sequencing the most valuable type-strain genomes for metagenomic binning, comparative biology and taxonomic classification.</title>
        <authorList>
            <person name="Goeker M."/>
        </authorList>
    </citation>
    <scope>NUCLEOTIDE SEQUENCE [LARGE SCALE GENOMIC DNA]</scope>
    <source>
        <strain evidence="2 3">DSM 24875</strain>
    </source>
</reference>
<name>A0A366F388_9HYPH</name>
<dbReference type="Pfam" id="PF04365">
    <property type="entry name" value="BrnT_toxin"/>
    <property type="match status" value="2"/>
</dbReference>
<evidence type="ECO:0000313" key="2">
    <source>
        <dbReference type="EMBL" id="RBP09122.1"/>
    </source>
</evidence>